<evidence type="ECO:0000313" key="3">
    <source>
        <dbReference type="Proteomes" id="UP001152049"/>
    </source>
</evidence>
<dbReference type="AlphaFoldDB" id="A0A9W8RYM5"/>
<accession>A0A9W8RYM5</accession>
<dbReference type="Proteomes" id="UP001152049">
    <property type="component" value="Unassembled WGS sequence"/>
</dbReference>
<reference evidence="2" key="1">
    <citation type="submission" date="2022-09" db="EMBL/GenBank/DDBJ databases">
        <title>Fusarium specimens isolated from Avocado Roots.</title>
        <authorList>
            <person name="Stajich J."/>
            <person name="Roper C."/>
            <person name="Heimlech-Rivalta G."/>
        </authorList>
    </citation>
    <scope>NUCLEOTIDE SEQUENCE</scope>
    <source>
        <strain evidence="2">CF00136</strain>
    </source>
</reference>
<gene>
    <name evidence="2" type="ORF">NW762_008292</name>
</gene>
<dbReference type="GO" id="GO:0005737">
    <property type="term" value="C:cytoplasm"/>
    <property type="evidence" value="ECO:0007669"/>
    <property type="project" value="TreeGrafter"/>
</dbReference>
<keyword evidence="3" id="KW-1185">Reference proteome</keyword>
<protein>
    <recommendedName>
        <fullName evidence="1">NAD-dependent epimerase/dehydratase domain-containing protein</fullName>
    </recommendedName>
</protein>
<comment type="caution">
    <text evidence="2">The sequence shown here is derived from an EMBL/GenBank/DDBJ whole genome shotgun (WGS) entry which is preliminary data.</text>
</comment>
<dbReference type="GO" id="GO:0004029">
    <property type="term" value="F:aldehyde dehydrogenase (NAD+) activity"/>
    <property type="evidence" value="ECO:0007669"/>
    <property type="project" value="TreeGrafter"/>
</dbReference>
<evidence type="ECO:0000313" key="2">
    <source>
        <dbReference type="EMBL" id="KAJ4258151.1"/>
    </source>
</evidence>
<evidence type="ECO:0000259" key="1">
    <source>
        <dbReference type="Pfam" id="PF01370"/>
    </source>
</evidence>
<dbReference type="Gene3D" id="3.40.50.720">
    <property type="entry name" value="NAD(P)-binding Rossmann-like Domain"/>
    <property type="match status" value="1"/>
</dbReference>
<dbReference type="SUPFAM" id="SSF51735">
    <property type="entry name" value="NAD(P)-binding Rossmann-fold domains"/>
    <property type="match status" value="1"/>
</dbReference>
<dbReference type="InterPro" id="IPR001509">
    <property type="entry name" value="Epimerase_deHydtase"/>
</dbReference>
<dbReference type="PANTHER" id="PTHR48079">
    <property type="entry name" value="PROTEIN YEEZ"/>
    <property type="match status" value="1"/>
</dbReference>
<sequence>MPQNILITGAAGYIGGSVLADFLSRDDETLASAKLFATARGQDQVDKISKLDRVHVVQMDLDDKTAVEGAIIQNDIDIVVHTAGSMFPVMLSNLLNALGERRRTSGAKTYLIHSSVITMFTEEGGWPFGEVKDSDSILEKERQLGDDNPVRRTNFVLADEGKAQGVETFNFAVPMTYGRGTGECRKLSVNIPALVRTSIKLKKVHKFDTDSAPSTAHISDLTALYVLLLSKILKQEPLPFSKDRYFFPVAHRAPWWAVMDRIAKALYARGLVTDSTPQIWENYDIAADNLGFPRKYIKGIGMSNGDLVPVNAHKLGWSPVWNEEKFLESIDDEIQDVLELDTVKMSLYDSLISEQAQ</sequence>
<name>A0A9W8RYM5_9HYPO</name>
<dbReference type="PANTHER" id="PTHR48079:SF6">
    <property type="entry name" value="NAD(P)-BINDING DOMAIN-CONTAINING PROTEIN-RELATED"/>
    <property type="match status" value="1"/>
</dbReference>
<dbReference type="EMBL" id="JAOQAZ010000016">
    <property type="protein sequence ID" value="KAJ4258151.1"/>
    <property type="molecule type" value="Genomic_DNA"/>
</dbReference>
<feature type="domain" description="NAD-dependent epimerase/dehydratase" evidence="1">
    <location>
        <begin position="5"/>
        <end position="84"/>
    </location>
</feature>
<dbReference type="OrthoDB" id="10262413at2759"/>
<dbReference type="Pfam" id="PF01370">
    <property type="entry name" value="Epimerase"/>
    <property type="match status" value="1"/>
</dbReference>
<dbReference type="InterPro" id="IPR051783">
    <property type="entry name" value="NAD(P)-dependent_oxidoreduct"/>
</dbReference>
<proteinExistence type="predicted"/>
<dbReference type="InterPro" id="IPR036291">
    <property type="entry name" value="NAD(P)-bd_dom_sf"/>
</dbReference>
<organism evidence="2 3">
    <name type="scientific">Fusarium torreyae</name>
    <dbReference type="NCBI Taxonomy" id="1237075"/>
    <lineage>
        <taxon>Eukaryota</taxon>
        <taxon>Fungi</taxon>
        <taxon>Dikarya</taxon>
        <taxon>Ascomycota</taxon>
        <taxon>Pezizomycotina</taxon>
        <taxon>Sordariomycetes</taxon>
        <taxon>Hypocreomycetidae</taxon>
        <taxon>Hypocreales</taxon>
        <taxon>Nectriaceae</taxon>
        <taxon>Fusarium</taxon>
    </lineage>
</organism>